<dbReference type="AlphaFoldDB" id="A0A5J5IRC1"/>
<evidence type="ECO:0000256" key="1">
    <source>
        <dbReference type="SAM" id="MobiDB-lite"/>
    </source>
</evidence>
<sequence length="1048" mass="112971">MALSQKNLTPSGDTTNFSIWYEDTLPNQASVIANANALLAVVENEFTVTTGWFNTPSGKFGTGNRQKVDLSLAAGSGANNNGYGSDIHVDSIGGGPNLQESVKMVWMNEWSEILMSITSNWNAGDSNGEGLSQYSGIMRFRTGHYSYYGSFVSNWLDGTGQAWSSNNKKFIPSPNAARSDWVNTTFTGKNVSGDQVNGDGDQVSFGCSLAFIYYLNVQLNFSINQVISNYNSNLASIYKAVTGDAGDPFPFFMRLISSVYPSGTPANIPGPITDNPFPIAIVRLGGKNTFGLDEAKDIINQHGGLVSGGLWLEVEGFSKQSFNALKVTASGNFSGSFFSLPGVSISPNPEGPQFQAGVNDTTPQMIMIPFDLTLSSPFLNQSPGTYILTGSLSCTDNFTNPGTPAVSAVSGSTNSMQFEILAGANPYFLNVDVKADNKPYLSQDLRVFTATPAKNAVPVVGGPGLNDSVAGAYQYIKDLLNYLNSTPGFTIPGATDPFTTVFPDQYGANQTDSSVTPFTLDLSTFPFKLDNNYNFAVARVRLQGSSGVAGEAKDVRVFFRLFATQTSDTDYDINSTYPSQPDAAGKPGSPLVGSGDGTLPFFATANFSSQQDYISGGPNIQTIEIPNNQDGVYKYYGCFLNLYDQGNIIDGKPVQAWLTGTHNCLVAQIAFDDAPIPQGASPLGWDQLAQRNLQVTLSDNPGGAETHRIPQTFDTRPSGLIVPPGTNQEAILPDELVIDWGKIPNGSVASIYWPQINASDVIKLATQFYSTNPLSAFDSHTIRLTVTEGLSYIPIPGGAGDNFAGLFTVDLPPGKVSTGQTFTILVRRLSSKTYTPPPPINTPPANHSMPANFGKGAKGEMVEGKQPVKAKAGLESKRHPSEQPRGTFSWRYDVGSFQVKIPVTTGDKMLPLEENTLAIMKWRLQQMVPSNRWYPVLQRYISYISDRVAGLGGDPNAIPPSVGGAPIKVITEQDKATYTGKICVILYDCFGDLEGFVLESCCSESRKFKSHEKTLGELLLRACRDRLLVTITVHKKEPEKICGIKIHC</sequence>
<evidence type="ECO:0000313" key="3">
    <source>
        <dbReference type="Proteomes" id="UP000326903"/>
    </source>
</evidence>
<proteinExistence type="predicted"/>
<name>A0A5J5IRC1_9BACT</name>
<gene>
    <name evidence="2" type="ORF">FW778_08815</name>
</gene>
<organism evidence="2 3">
    <name type="scientific">Ginsengibacter hankyongi</name>
    <dbReference type="NCBI Taxonomy" id="2607284"/>
    <lineage>
        <taxon>Bacteria</taxon>
        <taxon>Pseudomonadati</taxon>
        <taxon>Bacteroidota</taxon>
        <taxon>Chitinophagia</taxon>
        <taxon>Chitinophagales</taxon>
        <taxon>Chitinophagaceae</taxon>
        <taxon>Ginsengibacter</taxon>
    </lineage>
</organism>
<reference evidence="2 3" key="1">
    <citation type="submission" date="2019-09" db="EMBL/GenBank/DDBJ databases">
        <title>Draft genome sequence of Ginsengibacter sp. BR5-29.</title>
        <authorList>
            <person name="Im W.-T."/>
        </authorList>
    </citation>
    <scope>NUCLEOTIDE SEQUENCE [LARGE SCALE GENOMIC DNA]</scope>
    <source>
        <strain evidence="2 3">BR5-29</strain>
    </source>
</reference>
<dbReference type="Proteomes" id="UP000326903">
    <property type="component" value="Unassembled WGS sequence"/>
</dbReference>
<keyword evidence="3" id="KW-1185">Reference proteome</keyword>
<feature type="compositionally biased region" description="Basic and acidic residues" evidence="1">
    <location>
        <begin position="872"/>
        <end position="882"/>
    </location>
</feature>
<evidence type="ECO:0000313" key="2">
    <source>
        <dbReference type="EMBL" id="KAA9042102.1"/>
    </source>
</evidence>
<feature type="region of interest" description="Disordered" evidence="1">
    <location>
        <begin position="865"/>
        <end position="887"/>
    </location>
</feature>
<protein>
    <submittedName>
        <fullName evidence="2">Uncharacterized protein</fullName>
    </submittedName>
</protein>
<dbReference type="RefSeq" id="WP_150414231.1">
    <property type="nucleotide sequence ID" value="NZ_VYQF01000001.1"/>
</dbReference>
<accession>A0A5J5IRC1</accession>
<dbReference type="EMBL" id="VYQF01000001">
    <property type="protein sequence ID" value="KAA9042102.1"/>
    <property type="molecule type" value="Genomic_DNA"/>
</dbReference>
<comment type="caution">
    <text evidence="2">The sequence shown here is derived from an EMBL/GenBank/DDBJ whole genome shotgun (WGS) entry which is preliminary data.</text>
</comment>